<proteinExistence type="predicted"/>
<reference evidence="1" key="1">
    <citation type="submission" date="2019-06" db="EMBL/GenBank/DDBJ databases">
        <authorList>
            <person name="Zheng W."/>
        </authorList>
    </citation>
    <scope>NUCLEOTIDE SEQUENCE</scope>
    <source>
        <strain evidence="1">QDHG01</strain>
    </source>
</reference>
<keyword evidence="2" id="KW-1185">Reference proteome</keyword>
<organism evidence="1 2">
    <name type="scientific">Halteria grandinella</name>
    <dbReference type="NCBI Taxonomy" id="5974"/>
    <lineage>
        <taxon>Eukaryota</taxon>
        <taxon>Sar</taxon>
        <taxon>Alveolata</taxon>
        <taxon>Ciliophora</taxon>
        <taxon>Intramacronucleata</taxon>
        <taxon>Spirotrichea</taxon>
        <taxon>Stichotrichia</taxon>
        <taxon>Sporadotrichida</taxon>
        <taxon>Halteriidae</taxon>
        <taxon>Halteria</taxon>
    </lineage>
</organism>
<dbReference type="EMBL" id="RRYP01002660">
    <property type="protein sequence ID" value="TNV84538.1"/>
    <property type="molecule type" value="Genomic_DNA"/>
</dbReference>
<accession>A0A8J8P0C5</accession>
<comment type="caution">
    <text evidence="1">The sequence shown here is derived from an EMBL/GenBank/DDBJ whole genome shotgun (WGS) entry which is preliminary data.</text>
</comment>
<sequence length="92" mass="10493">MKDIVVKVVTVAEVLFNLFQDIVCSQLLFVQYCQCINTLLCLENSVEQSIGQYDCLIKIEQVLSIFRVIANKLVVQYWNALQSLSDKISCCI</sequence>
<gene>
    <name evidence="1" type="ORF">FGO68_gene14303</name>
</gene>
<evidence type="ECO:0000313" key="1">
    <source>
        <dbReference type="EMBL" id="TNV84538.1"/>
    </source>
</evidence>
<name>A0A8J8P0C5_HALGN</name>
<protein>
    <submittedName>
        <fullName evidence="1">Uncharacterized protein</fullName>
    </submittedName>
</protein>
<dbReference type="AlphaFoldDB" id="A0A8J8P0C5"/>
<dbReference type="Proteomes" id="UP000785679">
    <property type="component" value="Unassembled WGS sequence"/>
</dbReference>
<evidence type="ECO:0000313" key="2">
    <source>
        <dbReference type="Proteomes" id="UP000785679"/>
    </source>
</evidence>